<gene>
    <name evidence="2" type="ORF">XENORESO_000198</name>
</gene>
<feature type="region of interest" description="Disordered" evidence="1">
    <location>
        <begin position="1"/>
        <end position="52"/>
    </location>
</feature>
<protein>
    <submittedName>
        <fullName evidence="2">Uncharacterized protein</fullName>
    </submittedName>
</protein>
<name>A0ABV0WUJ1_9TELE</name>
<feature type="compositionally biased region" description="Polar residues" evidence="1">
    <location>
        <begin position="1"/>
        <end position="12"/>
    </location>
</feature>
<evidence type="ECO:0000256" key="1">
    <source>
        <dbReference type="SAM" id="MobiDB-lite"/>
    </source>
</evidence>
<sequence>LRLSQDGRQTGDSGPPEQNMAQASKSAQRPPFGAGRLLHPPNLHLYGHSHGGAHLCEPPLLPQLLPLLHLL</sequence>
<feature type="non-terminal residue" evidence="2">
    <location>
        <position position="1"/>
    </location>
</feature>
<comment type="caution">
    <text evidence="2">The sequence shown here is derived from an EMBL/GenBank/DDBJ whole genome shotgun (WGS) entry which is preliminary data.</text>
</comment>
<accession>A0ABV0WUJ1</accession>
<evidence type="ECO:0000313" key="2">
    <source>
        <dbReference type="EMBL" id="MEQ2273139.1"/>
    </source>
</evidence>
<evidence type="ECO:0000313" key="3">
    <source>
        <dbReference type="Proteomes" id="UP001444071"/>
    </source>
</evidence>
<dbReference type="Proteomes" id="UP001444071">
    <property type="component" value="Unassembled WGS sequence"/>
</dbReference>
<dbReference type="EMBL" id="JAHRIM010071095">
    <property type="protein sequence ID" value="MEQ2273139.1"/>
    <property type="molecule type" value="Genomic_DNA"/>
</dbReference>
<keyword evidence="3" id="KW-1185">Reference proteome</keyword>
<organism evidence="2 3">
    <name type="scientific">Xenotaenia resolanae</name>
    <dbReference type="NCBI Taxonomy" id="208358"/>
    <lineage>
        <taxon>Eukaryota</taxon>
        <taxon>Metazoa</taxon>
        <taxon>Chordata</taxon>
        <taxon>Craniata</taxon>
        <taxon>Vertebrata</taxon>
        <taxon>Euteleostomi</taxon>
        <taxon>Actinopterygii</taxon>
        <taxon>Neopterygii</taxon>
        <taxon>Teleostei</taxon>
        <taxon>Neoteleostei</taxon>
        <taxon>Acanthomorphata</taxon>
        <taxon>Ovalentaria</taxon>
        <taxon>Atherinomorphae</taxon>
        <taxon>Cyprinodontiformes</taxon>
        <taxon>Goodeidae</taxon>
        <taxon>Xenotaenia</taxon>
    </lineage>
</organism>
<reference evidence="2 3" key="1">
    <citation type="submission" date="2021-06" db="EMBL/GenBank/DDBJ databases">
        <authorList>
            <person name="Palmer J.M."/>
        </authorList>
    </citation>
    <scope>NUCLEOTIDE SEQUENCE [LARGE SCALE GENOMIC DNA]</scope>
    <source>
        <strain evidence="2 3">XR_2019</strain>
        <tissue evidence="2">Muscle</tissue>
    </source>
</reference>
<proteinExistence type="predicted"/>